<dbReference type="NCBIfam" id="TIGR00197">
    <property type="entry name" value="yjeF_nterm"/>
    <property type="match status" value="1"/>
</dbReference>
<evidence type="ECO:0000256" key="6">
    <source>
        <dbReference type="ARBA" id="ARBA00022741"/>
    </source>
</evidence>
<comment type="similarity">
    <text evidence="18">Belongs to the NnrE/AIBP family.</text>
</comment>
<feature type="binding site" evidence="18">
    <location>
        <position position="168"/>
    </location>
    <ligand>
        <name>(6S)-NADPHX</name>
        <dbReference type="ChEBI" id="CHEBI:64076"/>
    </ligand>
</feature>
<dbReference type="Gene3D" id="3.40.50.10260">
    <property type="entry name" value="YjeF N-terminal domain"/>
    <property type="match status" value="1"/>
</dbReference>
<dbReference type="PANTHER" id="PTHR12592:SF0">
    <property type="entry name" value="ATP-DEPENDENT (S)-NAD(P)H-HYDRATE DEHYDRATASE"/>
    <property type="match status" value="1"/>
</dbReference>
<dbReference type="GO" id="GO:0046496">
    <property type="term" value="P:nicotinamide nucleotide metabolic process"/>
    <property type="evidence" value="ECO:0007669"/>
    <property type="project" value="UniProtKB-UniRule"/>
</dbReference>
<feature type="domain" description="YjeF C-terminal" evidence="20">
    <location>
        <begin position="205"/>
        <end position="463"/>
    </location>
</feature>
<dbReference type="NCBIfam" id="TIGR00196">
    <property type="entry name" value="yjeF_cterm"/>
    <property type="match status" value="1"/>
</dbReference>
<feature type="binding site" evidence="17">
    <location>
        <position position="239"/>
    </location>
    <ligand>
        <name>(6S)-NADPHX</name>
        <dbReference type="ChEBI" id="CHEBI:64076"/>
    </ligand>
</feature>
<dbReference type="PROSITE" id="PS51385">
    <property type="entry name" value="YJEF_N"/>
    <property type="match status" value="1"/>
</dbReference>
<evidence type="ECO:0000313" key="22">
    <source>
        <dbReference type="EMBL" id="KLK87674.1"/>
    </source>
</evidence>
<protein>
    <recommendedName>
        <fullName evidence="19">Bifunctional NAD(P)H-hydrate repair enzyme</fullName>
    </recommendedName>
    <alternativeName>
        <fullName evidence="19">Nicotinamide nucleotide repair protein</fullName>
    </alternativeName>
    <domain>
        <recommendedName>
            <fullName evidence="19">ADP-dependent (S)-NAD(P)H-hydrate dehydratase</fullName>
            <ecNumber evidence="19">4.2.1.136</ecNumber>
        </recommendedName>
        <alternativeName>
            <fullName evidence="19">ADP-dependent NAD(P)HX dehydratase</fullName>
        </alternativeName>
    </domain>
    <domain>
        <recommendedName>
            <fullName evidence="19">NAD(P)H-hydrate epimerase</fullName>
            <ecNumber evidence="19">5.1.99.6</ecNumber>
        </recommendedName>
    </domain>
</protein>
<dbReference type="PATRIC" id="fig|1550566.3.peg.1860"/>
<accession>A0A0H1QXX6</accession>
<evidence type="ECO:0000256" key="17">
    <source>
        <dbReference type="HAMAP-Rule" id="MF_01965"/>
    </source>
</evidence>
<evidence type="ECO:0000256" key="16">
    <source>
        <dbReference type="ARBA" id="ARBA00049209"/>
    </source>
</evidence>
<evidence type="ECO:0000256" key="15">
    <source>
        <dbReference type="ARBA" id="ARBA00048238"/>
    </source>
</evidence>
<evidence type="ECO:0000256" key="10">
    <source>
        <dbReference type="ARBA" id="ARBA00023027"/>
    </source>
</evidence>
<dbReference type="Gene3D" id="3.40.1190.20">
    <property type="match status" value="1"/>
</dbReference>
<dbReference type="PROSITE" id="PS51383">
    <property type="entry name" value="YJEF_C_3"/>
    <property type="match status" value="1"/>
</dbReference>
<dbReference type="HAMAP" id="MF_01965">
    <property type="entry name" value="NADHX_dehydratase"/>
    <property type="match status" value="1"/>
</dbReference>
<evidence type="ECO:0000256" key="7">
    <source>
        <dbReference type="ARBA" id="ARBA00022840"/>
    </source>
</evidence>
<dbReference type="InterPro" id="IPR004443">
    <property type="entry name" value="YjeF_N_dom"/>
</dbReference>
<dbReference type="GO" id="GO:0046872">
    <property type="term" value="F:metal ion binding"/>
    <property type="evidence" value="ECO:0007669"/>
    <property type="project" value="UniProtKB-UniRule"/>
</dbReference>
<keyword evidence="6 17" id="KW-0547">Nucleotide-binding</keyword>
<dbReference type="RefSeq" id="WP_082122723.1">
    <property type="nucleotide sequence ID" value="NZ_JXOJ01000004.1"/>
</dbReference>
<dbReference type="InterPro" id="IPR000631">
    <property type="entry name" value="CARKD"/>
</dbReference>
<keyword evidence="7 17" id="KW-0067">ATP-binding</keyword>
<feature type="binding site" evidence="18">
    <location>
        <begin position="139"/>
        <end position="145"/>
    </location>
    <ligand>
        <name>(6S)-NADPHX</name>
        <dbReference type="ChEBI" id="CHEBI:64076"/>
    </ligand>
</feature>
<dbReference type="PANTHER" id="PTHR12592">
    <property type="entry name" value="ATP-DEPENDENT (S)-NAD(P)H-HYDRATE DEHYDRATASE FAMILY MEMBER"/>
    <property type="match status" value="1"/>
</dbReference>
<dbReference type="SUPFAM" id="SSF64153">
    <property type="entry name" value="YjeF N-terminal domain-like"/>
    <property type="match status" value="1"/>
</dbReference>
<dbReference type="GO" id="GO:0005524">
    <property type="term" value="F:ATP binding"/>
    <property type="evidence" value="ECO:0007669"/>
    <property type="project" value="UniProtKB-UniRule"/>
</dbReference>
<comment type="caution">
    <text evidence="17">Lacks conserved residue(s) required for the propagation of feature annotation.</text>
</comment>
<evidence type="ECO:0000256" key="12">
    <source>
        <dbReference type="ARBA" id="ARBA00023239"/>
    </source>
</evidence>
<comment type="similarity">
    <text evidence="17">Belongs to the NnrD/CARKD family.</text>
</comment>
<proteinExistence type="inferred from homology"/>
<evidence type="ECO:0000259" key="20">
    <source>
        <dbReference type="PROSITE" id="PS51383"/>
    </source>
</evidence>
<keyword evidence="13" id="KW-0511">Multifunctional enzyme</keyword>
<dbReference type="EC" id="4.2.1.136" evidence="19"/>
<comment type="function">
    <text evidence="14 19">Bifunctional enzyme that catalyzes the epimerization of the S- and R-forms of NAD(P)HX and the dehydration of the S-form of NAD(P)HX at the expense of ADP, which is converted to AMP. This allows the repair of both epimers of NAD(P)HX, a damaged form of NAD(P)H that is a result of enzymatic or heat-dependent hydration.</text>
</comment>
<comment type="cofactor">
    <cofactor evidence="18 19">
        <name>K(+)</name>
        <dbReference type="ChEBI" id="CHEBI:29103"/>
    </cofactor>
    <text evidence="18 19">Binds 1 potassium ion per subunit.</text>
</comment>
<dbReference type="AlphaFoldDB" id="A0A0H1QXX6"/>
<comment type="cofactor">
    <cofactor evidence="17">
        <name>Mg(2+)</name>
        <dbReference type="ChEBI" id="CHEBI:18420"/>
    </cofactor>
</comment>
<feature type="domain" description="YjeF N-terminal" evidence="21">
    <location>
        <begin position="20"/>
        <end position="203"/>
    </location>
</feature>
<reference evidence="22 23" key="1">
    <citation type="journal article" date="2015" name="Int. J. Syst. Evol. Microbiol.">
        <title>Methanoculleus sediminis sp. nov., a methanogen from sediments near a submarine mud volcano.</title>
        <authorList>
            <person name="Chen S.C."/>
            <person name="Chen M.F."/>
            <person name="Lai M.C."/>
            <person name="Weng C.Y."/>
            <person name="Wu S.Y."/>
            <person name="Lin S."/>
            <person name="Yang T.F."/>
            <person name="Chen P.C."/>
        </authorList>
    </citation>
    <scope>NUCLEOTIDE SEQUENCE [LARGE SCALE GENOMIC DNA]</scope>
    <source>
        <strain evidence="22 23">S3Fa</strain>
    </source>
</reference>
<evidence type="ECO:0000256" key="8">
    <source>
        <dbReference type="ARBA" id="ARBA00022857"/>
    </source>
</evidence>
<keyword evidence="9 18" id="KW-0630">Potassium</keyword>
<comment type="catalytic activity">
    <reaction evidence="2 18 19">
        <text>(6R)-NADPHX = (6S)-NADPHX</text>
        <dbReference type="Rhea" id="RHEA:32227"/>
        <dbReference type="ChEBI" id="CHEBI:64076"/>
        <dbReference type="ChEBI" id="CHEBI:64077"/>
        <dbReference type="EC" id="5.1.99.6"/>
    </reaction>
</comment>
<comment type="function">
    <text evidence="18">Catalyzes the epimerization of the S- and R-forms of NAD(P)HX, a damaged form of NAD(P)H that is a result of enzymatic or heat-dependent hydration. This is a prerequisite for the S-specific NAD(P)H-hydrate dehydratase to allow the repair of both epimers of NAD(P)HX.</text>
</comment>
<evidence type="ECO:0000256" key="3">
    <source>
        <dbReference type="ARBA" id="ARBA00006001"/>
    </source>
</evidence>
<evidence type="ECO:0000259" key="21">
    <source>
        <dbReference type="PROSITE" id="PS51385"/>
    </source>
</evidence>
<dbReference type="PIRSF" id="PIRSF017184">
    <property type="entry name" value="Nnr"/>
    <property type="match status" value="1"/>
</dbReference>
<dbReference type="HAMAP" id="MF_01966">
    <property type="entry name" value="NADHX_epimerase"/>
    <property type="match status" value="1"/>
</dbReference>
<comment type="catalytic activity">
    <reaction evidence="15 17 19">
        <text>(6S)-NADHX + ADP = AMP + phosphate + NADH + H(+)</text>
        <dbReference type="Rhea" id="RHEA:32223"/>
        <dbReference type="ChEBI" id="CHEBI:15378"/>
        <dbReference type="ChEBI" id="CHEBI:43474"/>
        <dbReference type="ChEBI" id="CHEBI:57945"/>
        <dbReference type="ChEBI" id="CHEBI:64074"/>
        <dbReference type="ChEBI" id="CHEBI:456215"/>
        <dbReference type="ChEBI" id="CHEBI:456216"/>
        <dbReference type="EC" id="4.2.1.136"/>
    </reaction>
</comment>
<dbReference type="EMBL" id="JXOJ01000004">
    <property type="protein sequence ID" value="KLK87674.1"/>
    <property type="molecule type" value="Genomic_DNA"/>
</dbReference>
<feature type="binding site" evidence="18">
    <location>
        <position position="171"/>
    </location>
    <ligand>
        <name>K(+)</name>
        <dbReference type="ChEBI" id="CHEBI:29103"/>
    </ligand>
</feature>
<keyword evidence="23" id="KW-1185">Reference proteome</keyword>
<dbReference type="GO" id="GO:0110051">
    <property type="term" value="P:metabolite repair"/>
    <property type="evidence" value="ECO:0007669"/>
    <property type="project" value="TreeGrafter"/>
</dbReference>
<comment type="caution">
    <text evidence="22">The sequence shown here is derived from an EMBL/GenBank/DDBJ whole genome shotgun (WGS) entry which is preliminary data.</text>
</comment>
<feature type="binding site" evidence="17">
    <location>
        <position position="405"/>
    </location>
    <ligand>
        <name>AMP</name>
        <dbReference type="ChEBI" id="CHEBI:456215"/>
    </ligand>
</feature>
<dbReference type="EC" id="5.1.99.6" evidence="19"/>
<evidence type="ECO:0000256" key="5">
    <source>
        <dbReference type="ARBA" id="ARBA00022723"/>
    </source>
</evidence>
<feature type="binding site" evidence="17">
    <location>
        <position position="406"/>
    </location>
    <ligand>
        <name>(6S)-NADPHX</name>
        <dbReference type="ChEBI" id="CHEBI:64076"/>
    </ligand>
</feature>
<evidence type="ECO:0000256" key="1">
    <source>
        <dbReference type="ARBA" id="ARBA00000013"/>
    </source>
</evidence>
<comment type="catalytic activity">
    <reaction evidence="1 18 19">
        <text>(6R)-NADHX = (6S)-NADHX</text>
        <dbReference type="Rhea" id="RHEA:32215"/>
        <dbReference type="ChEBI" id="CHEBI:64074"/>
        <dbReference type="ChEBI" id="CHEBI:64075"/>
        <dbReference type="EC" id="5.1.99.6"/>
    </reaction>
</comment>
<keyword evidence="12 17" id="KW-0456">Lyase</keyword>
<dbReference type="InterPro" id="IPR036652">
    <property type="entry name" value="YjeF_N_dom_sf"/>
</dbReference>
<feature type="binding site" evidence="18">
    <location>
        <begin position="65"/>
        <end position="69"/>
    </location>
    <ligand>
        <name>(6S)-NADPHX</name>
        <dbReference type="ChEBI" id="CHEBI:64076"/>
    </ligand>
</feature>
<comment type="subunit">
    <text evidence="17">Homotetramer.</text>
</comment>
<organism evidence="22 23">
    <name type="scientific">Methanoculleus sediminis</name>
    <dbReference type="NCBI Taxonomy" id="1550566"/>
    <lineage>
        <taxon>Archaea</taxon>
        <taxon>Methanobacteriati</taxon>
        <taxon>Methanobacteriota</taxon>
        <taxon>Stenosarchaea group</taxon>
        <taxon>Methanomicrobia</taxon>
        <taxon>Methanomicrobiales</taxon>
        <taxon>Methanomicrobiaceae</taxon>
        <taxon>Methanoculleus</taxon>
    </lineage>
</organism>
<dbReference type="GO" id="GO:0052856">
    <property type="term" value="F:NAD(P)HX epimerase activity"/>
    <property type="evidence" value="ECO:0007669"/>
    <property type="project" value="UniProtKB-UniRule"/>
</dbReference>
<evidence type="ECO:0000256" key="18">
    <source>
        <dbReference type="HAMAP-Rule" id="MF_01966"/>
    </source>
</evidence>
<keyword evidence="11 18" id="KW-0413">Isomerase</keyword>
<evidence type="ECO:0000256" key="4">
    <source>
        <dbReference type="ARBA" id="ARBA00009524"/>
    </source>
</evidence>
<comment type="catalytic activity">
    <reaction evidence="16 17 19">
        <text>(6S)-NADPHX + ADP = AMP + phosphate + NADPH + H(+)</text>
        <dbReference type="Rhea" id="RHEA:32235"/>
        <dbReference type="ChEBI" id="CHEBI:15378"/>
        <dbReference type="ChEBI" id="CHEBI:43474"/>
        <dbReference type="ChEBI" id="CHEBI:57783"/>
        <dbReference type="ChEBI" id="CHEBI:64076"/>
        <dbReference type="ChEBI" id="CHEBI:456215"/>
        <dbReference type="ChEBI" id="CHEBI:456216"/>
        <dbReference type="EC" id="4.2.1.136"/>
    </reaction>
</comment>
<gene>
    <name evidence="17" type="primary">nnrD</name>
    <name evidence="18" type="synonym">nnrE</name>
    <name evidence="22" type="ORF">SZ63_08525</name>
</gene>
<comment type="similarity">
    <text evidence="3 19">In the N-terminal section; belongs to the NnrE/AIBP family.</text>
</comment>
<dbReference type="GO" id="GO:0052855">
    <property type="term" value="F:ADP-dependent NAD(P)H-hydrate dehydratase activity"/>
    <property type="evidence" value="ECO:0007669"/>
    <property type="project" value="UniProtKB-UniRule"/>
</dbReference>
<evidence type="ECO:0000256" key="9">
    <source>
        <dbReference type="ARBA" id="ARBA00022958"/>
    </source>
</evidence>
<feature type="binding site" evidence="17">
    <location>
        <position position="301"/>
    </location>
    <ligand>
        <name>(6S)-NADPHX</name>
        <dbReference type="ChEBI" id="CHEBI:64076"/>
    </ligand>
</feature>
<name>A0A0H1QXX6_9EURY</name>
<evidence type="ECO:0000256" key="14">
    <source>
        <dbReference type="ARBA" id="ARBA00025153"/>
    </source>
</evidence>
<evidence type="ECO:0000256" key="13">
    <source>
        <dbReference type="ARBA" id="ARBA00023268"/>
    </source>
</evidence>
<evidence type="ECO:0000256" key="2">
    <source>
        <dbReference type="ARBA" id="ARBA00000909"/>
    </source>
</evidence>
<dbReference type="InterPro" id="IPR030677">
    <property type="entry name" value="Nnr"/>
</dbReference>
<comment type="similarity">
    <text evidence="4 19">In the C-terminal section; belongs to the NnrD/CARKD family.</text>
</comment>
<dbReference type="Pfam" id="PF01256">
    <property type="entry name" value="Carb_kinase"/>
    <property type="match status" value="1"/>
</dbReference>
<keyword evidence="8 17" id="KW-0521">NADP</keyword>
<keyword evidence="10 17" id="KW-0520">NAD</keyword>
<comment type="function">
    <text evidence="17">Catalyzes the dehydration of the S-form of NAD(P)HX at the expense of ADP, which is converted to AMP. Together with NAD(P)HX epimerase, which catalyzes the epimerization of the S- and R-forms, the enzyme allows the repair of both epimers of NAD(P)HX, a damaged form of NAD(P)H that is a result of enzymatic or heat-dependent hydration.</text>
</comment>
<dbReference type="STRING" id="1550566.SZ63_08525"/>
<dbReference type="SUPFAM" id="SSF53613">
    <property type="entry name" value="Ribokinase-like"/>
    <property type="match status" value="1"/>
</dbReference>
<dbReference type="Proteomes" id="UP000035301">
    <property type="component" value="Unassembled WGS sequence"/>
</dbReference>
<dbReference type="CDD" id="cd01171">
    <property type="entry name" value="YXKO-related"/>
    <property type="match status" value="1"/>
</dbReference>
<feature type="binding site" evidence="18">
    <location>
        <position position="66"/>
    </location>
    <ligand>
        <name>K(+)</name>
        <dbReference type="ChEBI" id="CHEBI:29103"/>
    </ligand>
</feature>
<evidence type="ECO:0000256" key="11">
    <source>
        <dbReference type="ARBA" id="ARBA00023235"/>
    </source>
</evidence>
<dbReference type="Pfam" id="PF03853">
    <property type="entry name" value="YjeF_N"/>
    <property type="match status" value="1"/>
</dbReference>
<feature type="binding site" evidence="18">
    <location>
        <position position="135"/>
    </location>
    <ligand>
        <name>K(+)</name>
        <dbReference type="ChEBI" id="CHEBI:29103"/>
    </ligand>
</feature>
<evidence type="ECO:0000313" key="23">
    <source>
        <dbReference type="Proteomes" id="UP000035301"/>
    </source>
</evidence>
<dbReference type="InterPro" id="IPR029056">
    <property type="entry name" value="Ribokinase-like"/>
</dbReference>
<feature type="binding site" evidence="17">
    <location>
        <position position="342"/>
    </location>
    <ligand>
        <name>(6S)-NADPHX</name>
        <dbReference type="ChEBI" id="CHEBI:64076"/>
    </ligand>
</feature>
<evidence type="ECO:0000256" key="19">
    <source>
        <dbReference type="PIRNR" id="PIRNR017184"/>
    </source>
</evidence>
<keyword evidence="5 18" id="KW-0479">Metal-binding</keyword>
<sequence length="467" mass="47863">MTSNNMREFLETGVIDAARMRAVEGNAVALGQPSLLMMECAGRAVADAVLARGPSRVLVLCGRGNNGGDGMVAARYLQHLDSVDVVYPDCGSTTASAAAELALLRHCSVALHPVRCAADVEAVSRLFDETDIIVDAMLGTGASGAVREPLASLAARANASGVPVVAVDIPTPGIRASRILSFHRPKVEGADVADIGIPLEAEIFTGPGDLTLVPARASGAHKGAGGEVLVVGGGPYQGAPYIAAIGALRAGADIVRVASPAYVPMPDLIYERLEGKAITADHLETILSLVDRADVVVCGMGLGKESHDVVLAVAEAAEKAVFDADALALPLPAARKTIYTPHAGEFARMTGAEPPADLAARGRCVKAAATAGTILLKGPVDVVSDGSRVRFNRTGTPAMTTGGTGDLLAGIAGALFCHLPAFEAACLAAYVNGRAGMLAAEERGEGMLATDMPDHIPEILFRRSASE</sequence>